<keyword evidence="2" id="KW-0418">Kinase</keyword>
<dbReference type="SUPFAM" id="SSF52540">
    <property type="entry name" value="P-loop containing nucleoside triphosphate hydrolases"/>
    <property type="match status" value="1"/>
</dbReference>
<dbReference type="InterPro" id="IPR016898">
    <property type="entry name" value="Polyphosphate_phosphotransfera"/>
</dbReference>
<organism evidence="3 4">
    <name type="scientific">Cnuibacter physcomitrellae</name>
    <dbReference type="NCBI Taxonomy" id="1619308"/>
    <lineage>
        <taxon>Bacteria</taxon>
        <taxon>Bacillati</taxon>
        <taxon>Actinomycetota</taxon>
        <taxon>Actinomycetes</taxon>
        <taxon>Micrococcales</taxon>
        <taxon>Microbacteriaceae</taxon>
        <taxon>Cnuibacter</taxon>
    </lineage>
</organism>
<dbReference type="InterPro" id="IPR022300">
    <property type="entry name" value="PPK2-rel_1"/>
</dbReference>
<dbReference type="Proteomes" id="UP000192775">
    <property type="component" value="Chromosome"/>
</dbReference>
<dbReference type="AlphaFoldDB" id="A0A1X9LRD4"/>
<gene>
    <name evidence="3" type="ORF">B5808_03950</name>
</gene>
<dbReference type="PIRSF" id="PIRSF028756">
    <property type="entry name" value="PPK2_prd"/>
    <property type="match status" value="1"/>
</dbReference>
<dbReference type="InterPro" id="IPR027417">
    <property type="entry name" value="P-loop_NTPase"/>
</dbReference>
<dbReference type="KEGG" id="cphy:B5808_03950"/>
<dbReference type="Pfam" id="PF03976">
    <property type="entry name" value="PPK2"/>
    <property type="match status" value="1"/>
</dbReference>
<dbReference type="PANTHER" id="PTHR34383">
    <property type="entry name" value="POLYPHOSPHATE:AMP PHOSPHOTRANSFERASE-RELATED"/>
    <property type="match status" value="1"/>
</dbReference>
<name>A0A1X9LRD4_9MICO</name>
<dbReference type="InterPro" id="IPR022488">
    <property type="entry name" value="PPK2-related"/>
</dbReference>
<dbReference type="EMBL" id="CP020715">
    <property type="protein sequence ID" value="ARJ04470.1"/>
    <property type="molecule type" value="Genomic_DNA"/>
</dbReference>
<keyword evidence="1 3" id="KW-0808">Transferase</keyword>
<protein>
    <submittedName>
        <fullName evidence="3">Phosphate--nucleotide phosphotransferase</fullName>
    </submittedName>
</protein>
<dbReference type="GO" id="GO:0008976">
    <property type="term" value="F:polyphosphate kinase activity"/>
    <property type="evidence" value="ECO:0007669"/>
    <property type="project" value="InterPro"/>
</dbReference>
<dbReference type="GO" id="GO:0006797">
    <property type="term" value="P:polyphosphate metabolic process"/>
    <property type="evidence" value="ECO:0007669"/>
    <property type="project" value="InterPro"/>
</dbReference>
<dbReference type="RefSeq" id="WP_085018607.1">
    <property type="nucleotide sequence ID" value="NZ_BMHD01000001.1"/>
</dbReference>
<accession>A0A1X9LRD4</accession>
<proteinExistence type="predicted"/>
<evidence type="ECO:0000313" key="4">
    <source>
        <dbReference type="Proteomes" id="UP000192775"/>
    </source>
</evidence>
<sequence length="276" mass="30843">MTTWSEALRLAPLGVVSEAGTALTPNVDAKAAGQKLFDASVGELELLQEKLFAHSTGGGRESVLLVLQGMDTAGKGGTVKRVMAQMNPQGIVYAAFKKPTPEELEHDFLWRIRPRVPAPGQIGIFDRSHYEDVLVPAVQHTLDQSALEARYEEINAFEQELVDSGVTLVKVFLHLGKEEQLARLLSRLDRPEKHWKFTEADVRSRGDWAALQRAYSDALTATNTDAAPWFVVPADRKWYSSLAVQQLLLERMRPLDLTWPPADYDVDEQRRLLLAT</sequence>
<reference evidence="3 4" key="1">
    <citation type="submission" date="2017-04" db="EMBL/GenBank/DDBJ databases">
        <authorList>
            <person name="Afonso C.L."/>
            <person name="Miller P.J."/>
            <person name="Scott M.A."/>
            <person name="Spackman E."/>
            <person name="Goraichik I."/>
            <person name="Dimitrov K.M."/>
            <person name="Suarez D.L."/>
            <person name="Swayne D.E."/>
        </authorList>
    </citation>
    <scope>NUCLEOTIDE SEQUENCE [LARGE SCALE GENOMIC DNA]</scope>
    <source>
        <strain evidence="4">XA(T)</strain>
    </source>
</reference>
<evidence type="ECO:0000313" key="3">
    <source>
        <dbReference type="EMBL" id="ARJ04470.1"/>
    </source>
</evidence>
<dbReference type="NCBIfam" id="TIGR03709">
    <property type="entry name" value="PPK2_rel_1"/>
    <property type="match status" value="1"/>
</dbReference>
<dbReference type="PANTHER" id="PTHR34383:SF3">
    <property type="entry name" value="POLYPHOSPHATE:AMP PHOSPHOTRANSFERASE"/>
    <property type="match status" value="1"/>
</dbReference>
<evidence type="ECO:0000256" key="1">
    <source>
        <dbReference type="ARBA" id="ARBA00022679"/>
    </source>
</evidence>
<evidence type="ECO:0000256" key="2">
    <source>
        <dbReference type="ARBA" id="ARBA00022777"/>
    </source>
</evidence>
<dbReference type="STRING" id="1619308.B5808_03950"/>
<dbReference type="Gene3D" id="3.40.50.300">
    <property type="entry name" value="P-loop containing nucleotide triphosphate hydrolases"/>
    <property type="match status" value="1"/>
</dbReference>
<keyword evidence="4" id="KW-1185">Reference proteome</keyword>